<sequence>MKKMYEFKAPKQHPRVVFNKHLLQAAKMGVGTMLNALSTVLLESPINRDQPINLTIQVDAVAHTALPGFDELFTHIESLQAQDSYTSGIVAQMDRWQQLPNVQTMMLTATNVQLPKLKKAVRRQLMASSELNLVYVQTMASKHKLAPINSWIDLFDHELAGKKYGGQGKLTAKGSAKNELFNLTEPGLQIVLPCVRRNFIERETLVTAIFENLWLAILQQKLVVTVIHNQKPEVFDETTLRDLLINYREVLVNKAADNAIQAAQYLQVYKATTPREIKIGDNSPATLNAHVRLDAEKTRGKVGIFAKSGLKLVDLDLSPVQEHGYTAVLIADADATAMIKRLANKKANKLNVKNVPNGKHRSTAKAFLKQLEDQLLVLVKHEITRQKHQLLSPNAVMKMALTPSATGITQQELGPYLPELQALQAHPVAQYQQKFNINLMIGGRYSNRFAWDKIGINAWTQGADPYIMQMPPLDLATYFPSDEVVTFYTPEGTKLTARLTGQGAQARLAFIDGNIYEYIRRSLKLAPKTIITLAALKQFGTNALTFERLTATKYALKFGK</sequence>
<evidence type="ECO:0000313" key="1">
    <source>
        <dbReference type="EMBL" id="CAH0416235.1"/>
    </source>
</evidence>
<dbReference type="EMBL" id="CAKKNS010000001">
    <property type="protein sequence ID" value="CAH0416235.1"/>
    <property type="molecule type" value="Genomic_DNA"/>
</dbReference>
<proteinExistence type="predicted"/>
<keyword evidence="2" id="KW-1185">Reference proteome</keyword>
<accession>A0ABM8Z4H6</accession>
<gene>
    <name evidence="1" type="ORF">WFA24289_00534</name>
</gene>
<reference evidence="1 2" key="1">
    <citation type="submission" date="2021-11" db="EMBL/GenBank/DDBJ databases">
        <authorList>
            <person name="Depoorter E."/>
        </authorList>
    </citation>
    <scope>NUCLEOTIDE SEQUENCE [LARGE SCALE GENOMIC DNA]</scope>
    <source>
        <strain evidence="1 2">LMG 24289</strain>
    </source>
</reference>
<dbReference type="Proteomes" id="UP000789707">
    <property type="component" value="Unassembled WGS sequence"/>
</dbReference>
<organism evidence="1 2">
    <name type="scientific">Periweissella fabaria</name>
    <dbReference type="NCBI Taxonomy" id="546157"/>
    <lineage>
        <taxon>Bacteria</taxon>
        <taxon>Bacillati</taxon>
        <taxon>Bacillota</taxon>
        <taxon>Bacilli</taxon>
        <taxon>Lactobacillales</taxon>
        <taxon>Lactobacillaceae</taxon>
        <taxon>Periweissella</taxon>
    </lineage>
</organism>
<dbReference type="RefSeq" id="WP_230096294.1">
    <property type="nucleotide sequence ID" value="NZ_CAKKNS010000001.1"/>
</dbReference>
<comment type="caution">
    <text evidence="1">The sequence shown here is derived from an EMBL/GenBank/DDBJ whole genome shotgun (WGS) entry which is preliminary data.</text>
</comment>
<evidence type="ECO:0000313" key="2">
    <source>
        <dbReference type="Proteomes" id="UP000789707"/>
    </source>
</evidence>
<name>A0ABM8Z4H6_9LACO</name>
<protein>
    <submittedName>
        <fullName evidence="1">Uncharacterized protein</fullName>
    </submittedName>
</protein>